<gene>
    <name evidence="10" type="ORF">AAJ76_5900011099</name>
</gene>
<evidence type="ECO:0000256" key="4">
    <source>
        <dbReference type="ARBA" id="ARBA00022824"/>
    </source>
</evidence>
<evidence type="ECO:0000256" key="8">
    <source>
        <dbReference type="ARBA" id="ARBA00023136"/>
    </source>
</evidence>
<dbReference type="GO" id="GO:0000139">
    <property type="term" value="C:Golgi membrane"/>
    <property type="evidence" value="ECO:0007669"/>
    <property type="project" value="UniProtKB-SubCell"/>
</dbReference>
<evidence type="ECO:0000256" key="3">
    <source>
        <dbReference type="ARBA" id="ARBA00022692"/>
    </source>
</evidence>
<evidence type="ECO:0000256" key="5">
    <source>
        <dbReference type="ARBA" id="ARBA00022927"/>
    </source>
</evidence>
<dbReference type="GO" id="GO:0015031">
    <property type="term" value="P:protein transport"/>
    <property type="evidence" value="ECO:0007669"/>
    <property type="project" value="UniProtKB-KW"/>
</dbReference>
<dbReference type="OrthoDB" id="337750at2759"/>
<evidence type="ECO:0000313" key="11">
    <source>
        <dbReference type="Proteomes" id="UP000034350"/>
    </source>
</evidence>
<dbReference type="GO" id="GO:0005793">
    <property type="term" value="C:endoplasmic reticulum-Golgi intermediate compartment"/>
    <property type="evidence" value="ECO:0007669"/>
    <property type="project" value="UniProtKB-UniRule"/>
</dbReference>
<evidence type="ECO:0000256" key="9">
    <source>
        <dbReference type="RuleBase" id="RU368073"/>
    </source>
</evidence>
<dbReference type="GO" id="GO:0005789">
    <property type="term" value="C:endoplasmic reticulum membrane"/>
    <property type="evidence" value="ECO:0007669"/>
    <property type="project" value="UniProtKB-SubCell"/>
</dbReference>
<keyword evidence="5 9" id="KW-0653">Protein transport</keyword>
<keyword evidence="8 9" id="KW-0472">Membrane</keyword>
<dbReference type="GO" id="GO:0030134">
    <property type="term" value="C:COPII-coated ER to Golgi transport vesicle"/>
    <property type="evidence" value="ECO:0007669"/>
    <property type="project" value="TreeGrafter"/>
</dbReference>
<feature type="transmembrane region" description="Helical" evidence="9">
    <location>
        <begin position="184"/>
        <end position="201"/>
    </location>
</feature>
<proteinExistence type="inferred from homology"/>
<keyword evidence="11" id="KW-1185">Reference proteome</keyword>
<keyword evidence="3 9" id="KW-0812">Transmembrane</keyword>
<dbReference type="VEuPathDB" id="MicrosporidiaDB:AAJ76_5900011099"/>
<dbReference type="AlphaFoldDB" id="A0A0F9WCL1"/>
<name>A0A0F9WCL1_9MICR</name>
<reference evidence="10 11" key="1">
    <citation type="journal article" date="2015" name="Environ. Microbiol.">
        <title>Genome analyses suggest the presence of polyploidy and recent human-driven expansions in eight global populations of the honeybee pathogen Nosema ceranae.</title>
        <authorList>
            <person name="Pelin A."/>
            <person name="Selman M."/>
            <person name="Aris-Brosou S."/>
            <person name="Farinelli L."/>
            <person name="Corradi N."/>
        </authorList>
    </citation>
    <scope>NUCLEOTIDE SEQUENCE [LARGE SCALE GENOMIC DNA]</scope>
    <source>
        <strain evidence="10 11">PA08 1199</strain>
    </source>
</reference>
<dbReference type="InterPro" id="IPR005578">
    <property type="entry name" value="Yif1_fam"/>
</dbReference>
<protein>
    <recommendedName>
        <fullName evidence="9">Protein YIF1</fullName>
    </recommendedName>
</protein>
<comment type="function">
    <text evidence="9">Has a role in transport between endoplasmic reticulum and Golgi.</text>
</comment>
<sequence length="202" mass="24101">MDIEFGKEALKNGSSYVSRKLDLSFLRSYFNIDNTYVYKKSLMIIFPYIFNWEDDSTNRPDLYIPIMSFFTYILVKGMYYGIQNCFTPEKIGFIFSRLVFLEMIFIAVVKGLAYFMNINLKVLDMVCYSGYKYFTILILQLIPRIRFISFLITLYSYISFFFFLSRSLKNSFLNEFTSDRNKKIYFIFGFVSMQIGFVFIFS</sequence>
<accession>A0A0F9WCL1</accession>
<dbReference type="RefSeq" id="XP_024330312.1">
    <property type="nucleotide sequence ID" value="XM_024476032.1"/>
</dbReference>
<evidence type="ECO:0000313" key="10">
    <source>
        <dbReference type="EMBL" id="KKO74570.1"/>
    </source>
</evidence>
<comment type="caution">
    <text evidence="10">The sequence shown here is derived from an EMBL/GenBank/DDBJ whole genome shotgun (WGS) entry which is preliminary data.</text>
</comment>
<comment type="similarity">
    <text evidence="1 9">Belongs to the YIF1 family.</text>
</comment>
<dbReference type="VEuPathDB" id="MicrosporidiaDB:G9O61_00g013740"/>
<dbReference type="PANTHER" id="PTHR14083:SF0">
    <property type="entry name" value="YIP1D-INTERACTING FACTOR 1, ISOFORM C"/>
    <property type="match status" value="1"/>
</dbReference>
<dbReference type="Pfam" id="PF03878">
    <property type="entry name" value="YIF1"/>
    <property type="match status" value="1"/>
</dbReference>
<keyword evidence="2 9" id="KW-0813">Transport</keyword>
<dbReference type="EMBL" id="JPQZ01000059">
    <property type="protein sequence ID" value="KKO74570.1"/>
    <property type="molecule type" value="Genomic_DNA"/>
</dbReference>
<dbReference type="GO" id="GO:0006888">
    <property type="term" value="P:endoplasmic reticulum to Golgi vesicle-mediated transport"/>
    <property type="evidence" value="ECO:0007669"/>
    <property type="project" value="UniProtKB-UniRule"/>
</dbReference>
<feature type="transmembrane region" description="Helical" evidence="9">
    <location>
        <begin position="62"/>
        <end position="82"/>
    </location>
</feature>
<evidence type="ECO:0000256" key="2">
    <source>
        <dbReference type="ARBA" id="ARBA00022448"/>
    </source>
</evidence>
<evidence type="ECO:0000256" key="7">
    <source>
        <dbReference type="ARBA" id="ARBA00023034"/>
    </source>
</evidence>
<evidence type="ECO:0000256" key="6">
    <source>
        <dbReference type="ARBA" id="ARBA00022989"/>
    </source>
</evidence>
<dbReference type="GeneID" id="36320980"/>
<keyword evidence="4 9" id="KW-0256">Endoplasmic reticulum</keyword>
<dbReference type="PANTHER" id="PTHR14083">
    <property type="entry name" value="YIP1 INTERACTING FACTOR HOMOLOG YIF1 PROTEIN"/>
    <property type="match status" value="1"/>
</dbReference>
<organism evidence="10 11">
    <name type="scientific">Vairimorpha ceranae</name>
    <dbReference type="NCBI Taxonomy" id="40302"/>
    <lineage>
        <taxon>Eukaryota</taxon>
        <taxon>Fungi</taxon>
        <taxon>Fungi incertae sedis</taxon>
        <taxon>Microsporidia</taxon>
        <taxon>Nosematidae</taxon>
        <taxon>Vairimorpha</taxon>
    </lineage>
</organism>
<comment type="subcellular location">
    <subcellularLocation>
        <location evidence="9">Endoplasmic reticulum membrane</location>
        <topology evidence="9">Multi-pass membrane protein</topology>
    </subcellularLocation>
    <subcellularLocation>
        <location evidence="9">Golgi apparatus membrane</location>
        <topology evidence="9">Multi-pass membrane protein</topology>
    </subcellularLocation>
</comment>
<evidence type="ECO:0000256" key="1">
    <source>
        <dbReference type="ARBA" id="ARBA00009727"/>
    </source>
</evidence>
<feature type="transmembrane region" description="Helical" evidence="9">
    <location>
        <begin position="94"/>
        <end position="116"/>
    </location>
</feature>
<keyword evidence="7 9" id="KW-0333">Golgi apparatus</keyword>
<dbReference type="Proteomes" id="UP000034350">
    <property type="component" value="Unassembled WGS sequence"/>
</dbReference>
<keyword evidence="6 9" id="KW-1133">Transmembrane helix</keyword>
<feature type="transmembrane region" description="Helical" evidence="9">
    <location>
        <begin position="136"/>
        <end position="164"/>
    </location>
</feature>